<dbReference type="PANTHER" id="PTHR43179:SF7">
    <property type="entry name" value="RHAMNOSYLTRANSFERASE WBBL"/>
    <property type="match status" value="1"/>
</dbReference>
<organism evidence="2 3">
    <name type="scientific">Zwartia hollandica</name>
    <dbReference type="NCBI Taxonomy" id="324606"/>
    <lineage>
        <taxon>Bacteria</taxon>
        <taxon>Pseudomonadati</taxon>
        <taxon>Pseudomonadota</taxon>
        <taxon>Betaproteobacteria</taxon>
        <taxon>Burkholderiales</taxon>
        <taxon>Alcaligenaceae</taxon>
        <taxon>Zwartia</taxon>
    </lineage>
</organism>
<keyword evidence="3" id="KW-1185">Reference proteome</keyword>
<dbReference type="AlphaFoldDB" id="A0A953T7T6"/>
<dbReference type="RefSeq" id="WP_259661435.1">
    <property type="nucleotide sequence ID" value="NZ_JAHXRI010000007.1"/>
</dbReference>
<sequence>MSPIIQSVDISIIIPVFNKLTLTQNMLASLVKTLPQNLSVEVIIVDDASTDDTASWLATVSKADLASPQIKSLLVLRNAHNFGYAKSNNLAAEQAQGAILALLNNDLVLEQEWLEPMLSMFERYPSRPIIVGNLQFQPCTNKLDHAGFDVRFDTESDRPVIEHRRESISTEPEKVFAVTGACCLIKRQTFETLGGFDEVYINGGEDVDLCMKVTQAGGACWIVPTSRVWHHVSQTRGLQEDRDKKNSLRLFQLWHKQISQALEKSCAELLAGACDEDSLIKRMASEFVAGKRSLAPVAVKAMAQKYVRTEIARLGATIDE</sequence>
<gene>
    <name evidence="2" type="ORF">KZZ10_10290</name>
</gene>
<dbReference type="Gene3D" id="3.90.550.10">
    <property type="entry name" value="Spore Coat Polysaccharide Biosynthesis Protein SpsA, Chain A"/>
    <property type="match status" value="1"/>
</dbReference>
<accession>A0A953T7T6</accession>
<evidence type="ECO:0000259" key="1">
    <source>
        <dbReference type="Pfam" id="PF00535"/>
    </source>
</evidence>
<dbReference type="InterPro" id="IPR029044">
    <property type="entry name" value="Nucleotide-diphossugar_trans"/>
</dbReference>
<dbReference type="InterPro" id="IPR001173">
    <property type="entry name" value="Glyco_trans_2-like"/>
</dbReference>
<dbReference type="Proteomes" id="UP000739565">
    <property type="component" value="Unassembled WGS sequence"/>
</dbReference>
<comment type="caution">
    <text evidence="2">The sequence shown here is derived from an EMBL/GenBank/DDBJ whole genome shotgun (WGS) entry which is preliminary data.</text>
</comment>
<dbReference type="CDD" id="cd04186">
    <property type="entry name" value="GT_2_like_c"/>
    <property type="match status" value="1"/>
</dbReference>
<reference evidence="2" key="1">
    <citation type="submission" date="2021-07" db="EMBL/GenBank/DDBJ databases">
        <title>New genus and species of the family Alcaligenaceae.</title>
        <authorList>
            <person name="Hahn M.W."/>
        </authorList>
    </citation>
    <scope>NUCLEOTIDE SEQUENCE</scope>
    <source>
        <strain evidence="2">LF4-65</strain>
    </source>
</reference>
<name>A0A953T7T6_9BURK</name>
<dbReference type="PANTHER" id="PTHR43179">
    <property type="entry name" value="RHAMNOSYLTRANSFERASE WBBL"/>
    <property type="match status" value="1"/>
</dbReference>
<evidence type="ECO:0000313" key="2">
    <source>
        <dbReference type="EMBL" id="MBZ1351034.1"/>
    </source>
</evidence>
<feature type="domain" description="Glycosyltransferase 2-like" evidence="1">
    <location>
        <begin position="11"/>
        <end position="193"/>
    </location>
</feature>
<dbReference type="Pfam" id="PF00535">
    <property type="entry name" value="Glycos_transf_2"/>
    <property type="match status" value="1"/>
</dbReference>
<dbReference type="EMBL" id="JAHXRI010000007">
    <property type="protein sequence ID" value="MBZ1351034.1"/>
    <property type="molecule type" value="Genomic_DNA"/>
</dbReference>
<evidence type="ECO:0000313" key="3">
    <source>
        <dbReference type="Proteomes" id="UP000739565"/>
    </source>
</evidence>
<protein>
    <submittedName>
        <fullName evidence="2">Glycosyltransferase family 2 protein</fullName>
    </submittedName>
</protein>
<proteinExistence type="predicted"/>
<dbReference type="SUPFAM" id="SSF53448">
    <property type="entry name" value="Nucleotide-diphospho-sugar transferases"/>
    <property type="match status" value="1"/>
</dbReference>